<keyword evidence="9 12" id="KW-0418">Kinase</keyword>
<feature type="binding site" evidence="13">
    <location>
        <position position="42"/>
    </location>
    <ligand>
        <name>(2R)-3-phosphoglycerate</name>
        <dbReference type="ChEBI" id="CHEBI:58272"/>
    </ligand>
</feature>
<keyword evidence="8 12" id="KW-0547">Nucleotide-binding</keyword>
<dbReference type="AlphaFoldDB" id="A0A160T1V3"/>
<evidence type="ECO:0000256" key="15">
    <source>
        <dbReference type="RuleBase" id="RU000532"/>
    </source>
</evidence>
<feature type="binding site" evidence="12 13">
    <location>
        <begin position="21"/>
        <end position="23"/>
    </location>
    <ligand>
        <name>substrate</name>
    </ligand>
</feature>
<dbReference type="GO" id="GO:0043531">
    <property type="term" value="F:ADP binding"/>
    <property type="evidence" value="ECO:0007669"/>
    <property type="project" value="TreeGrafter"/>
</dbReference>
<comment type="pathway">
    <text evidence="2 12">Carbohydrate degradation; glycolysis; pyruvate from D-glyceraldehyde 3-phosphate: step 2/5.</text>
</comment>
<dbReference type="InterPro" id="IPR015824">
    <property type="entry name" value="Phosphoglycerate_kinase_N"/>
</dbReference>
<reference evidence="16" key="1">
    <citation type="submission" date="2016-01" db="EMBL/GenBank/DDBJ databases">
        <authorList>
            <person name="Mcilroy J.S."/>
            <person name="Karst M S."/>
            <person name="Albertsen M."/>
        </authorList>
    </citation>
    <scope>NUCLEOTIDE SEQUENCE</scope>
    <source>
        <strain evidence="16">Cfx-K</strain>
    </source>
</reference>
<organism evidence="16 17">
    <name type="scientific">Candidatus Promineifilum breve</name>
    <dbReference type="NCBI Taxonomy" id="1806508"/>
    <lineage>
        <taxon>Bacteria</taxon>
        <taxon>Bacillati</taxon>
        <taxon>Chloroflexota</taxon>
        <taxon>Ardenticatenia</taxon>
        <taxon>Candidatus Promineifilales</taxon>
        <taxon>Candidatus Promineifilaceae</taxon>
        <taxon>Candidatus Promineifilum</taxon>
    </lineage>
</organism>
<comment type="subcellular location">
    <subcellularLocation>
        <location evidence="12">Cytoplasm</location>
    </subcellularLocation>
</comment>
<evidence type="ECO:0000256" key="12">
    <source>
        <dbReference type="HAMAP-Rule" id="MF_00145"/>
    </source>
</evidence>
<dbReference type="Gene3D" id="3.40.50.1260">
    <property type="entry name" value="Phosphoglycerate kinase, N-terminal domain"/>
    <property type="match status" value="2"/>
</dbReference>
<dbReference type="GO" id="GO:0005524">
    <property type="term" value="F:ATP binding"/>
    <property type="evidence" value="ECO:0007669"/>
    <property type="project" value="UniProtKB-KW"/>
</dbReference>
<dbReference type="InterPro" id="IPR001576">
    <property type="entry name" value="Phosphoglycerate_kinase"/>
</dbReference>
<dbReference type="GO" id="GO:0004618">
    <property type="term" value="F:phosphoglycerate kinase activity"/>
    <property type="evidence" value="ECO:0007669"/>
    <property type="project" value="UniProtKB-UniRule"/>
</dbReference>
<feature type="binding site" evidence="12">
    <location>
        <position position="42"/>
    </location>
    <ligand>
        <name>substrate</name>
    </ligand>
</feature>
<sequence length="404" mass="42920">MNKKTVTDIDVNGKKVFVRVDFNVPLSSKDPNANITVTDDTRIRAALPTLNYLLDHGAALILASHLGRPKTADDKQFAMGPVAKKLEEVIGRPVNYIPAVMSDEVKAAAAAMKPGDIILLENTRFDPREKKNDPQLGADFAGLADVYVDDAFGSAHRPDASVDGAAYAMRAKGGPVVSGFLMNAEISALGVAVENPPRPYVAIMGGAKISDKIKLIENLLDKADKILIGGGMANTFLKAQGHNLGKSLVEEEALPEAKRLLEMAADRLILPVDVVTATEISNEAPSEVEMVWALSPDRMALDIGPATVERFNAELQDAQLVIWNGPMGVFETPQFAHGTNQLAQMLATMVDQGTKVIIGGGDSAAAVRKAGLTDKMTHVSTGGGASLELLEGRELPGVVALDER</sequence>
<evidence type="ECO:0000256" key="8">
    <source>
        <dbReference type="ARBA" id="ARBA00022741"/>
    </source>
</evidence>
<evidence type="ECO:0000256" key="13">
    <source>
        <dbReference type="PIRSR" id="PIRSR000724-1"/>
    </source>
</evidence>
<dbReference type="EC" id="2.7.2.3" evidence="5 12"/>
<keyword evidence="12" id="KW-0963">Cytoplasm</keyword>
<name>A0A160T1V3_9CHLR</name>
<dbReference type="PIRSF" id="PIRSF000724">
    <property type="entry name" value="Pgk"/>
    <property type="match status" value="1"/>
</dbReference>
<evidence type="ECO:0000256" key="4">
    <source>
        <dbReference type="ARBA" id="ARBA00011245"/>
    </source>
</evidence>
<feature type="binding site" evidence="12 14">
    <location>
        <position position="212"/>
    </location>
    <ligand>
        <name>ATP</name>
        <dbReference type="ChEBI" id="CHEBI:30616"/>
    </ligand>
</feature>
<proteinExistence type="inferred from homology"/>
<dbReference type="InterPro" id="IPR036043">
    <property type="entry name" value="Phosphoglycerate_kinase_sf"/>
</dbReference>
<keyword evidence="17" id="KW-1185">Reference proteome</keyword>
<dbReference type="GO" id="GO:0005829">
    <property type="term" value="C:cytosol"/>
    <property type="evidence" value="ECO:0007669"/>
    <property type="project" value="UniProtKB-ARBA"/>
</dbReference>
<dbReference type="PROSITE" id="PS00111">
    <property type="entry name" value="PGLYCERATE_KINASE"/>
    <property type="match status" value="1"/>
</dbReference>
<dbReference type="UniPathway" id="UPA00109">
    <property type="reaction ID" value="UER00185"/>
</dbReference>
<dbReference type="PRINTS" id="PR00477">
    <property type="entry name" value="PHGLYCKINASE"/>
</dbReference>
<accession>A0A160T1V3</accession>
<evidence type="ECO:0000256" key="1">
    <source>
        <dbReference type="ARBA" id="ARBA00000642"/>
    </source>
</evidence>
<evidence type="ECO:0000256" key="3">
    <source>
        <dbReference type="ARBA" id="ARBA00008982"/>
    </source>
</evidence>
<comment type="subunit">
    <text evidence="4 12">Monomer.</text>
</comment>
<dbReference type="HAMAP" id="MF_00145">
    <property type="entry name" value="Phosphoglyc_kinase"/>
    <property type="match status" value="1"/>
</dbReference>
<evidence type="ECO:0000256" key="2">
    <source>
        <dbReference type="ARBA" id="ARBA00004838"/>
    </source>
</evidence>
<feature type="binding site" evidence="12 14">
    <location>
        <position position="331"/>
    </location>
    <ligand>
        <name>ATP</name>
        <dbReference type="ChEBI" id="CHEBI:30616"/>
    </ligand>
</feature>
<dbReference type="FunFam" id="3.40.50.1260:FF:000006">
    <property type="entry name" value="Phosphoglycerate kinase"/>
    <property type="match status" value="1"/>
</dbReference>
<protein>
    <recommendedName>
        <fullName evidence="6 12">Phosphoglycerate kinase</fullName>
        <ecNumber evidence="5 12">2.7.2.3</ecNumber>
    </recommendedName>
</protein>
<evidence type="ECO:0000256" key="5">
    <source>
        <dbReference type="ARBA" id="ARBA00013061"/>
    </source>
</evidence>
<feature type="binding site" evidence="12 13">
    <location>
        <begin position="65"/>
        <end position="68"/>
    </location>
    <ligand>
        <name>substrate</name>
    </ligand>
</feature>
<gene>
    <name evidence="12 16" type="primary">pgk</name>
    <name evidence="16" type="ORF">CFX0092_A1978</name>
</gene>
<comment type="caution">
    <text evidence="12">Lacks conserved residue(s) required for the propagation of feature annotation.</text>
</comment>
<feature type="binding site" evidence="13">
    <location>
        <position position="157"/>
    </location>
    <ligand>
        <name>(2R)-3-phosphoglycerate</name>
        <dbReference type="ChEBI" id="CHEBI:58272"/>
    </ligand>
</feature>
<feature type="binding site" evidence="12">
    <location>
        <position position="157"/>
    </location>
    <ligand>
        <name>substrate</name>
    </ligand>
</feature>
<keyword evidence="11 12" id="KW-0324">Glycolysis</keyword>
<dbReference type="GO" id="GO:0006094">
    <property type="term" value="P:gluconeogenesis"/>
    <property type="evidence" value="ECO:0007669"/>
    <property type="project" value="TreeGrafter"/>
</dbReference>
<dbReference type="PANTHER" id="PTHR11406:SF23">
    <property type="entry name" value="PHOSPHOGLYCERATE KINASE 1, CHLOROPLASTIC-RELATED"/>
    <property type="match status" value="1"/>
</dbReference>
<evidence type="ECO:0000313" key="17">
    <source>
        <dbReference type="Proteomes" id="UP000215027"/>
    </source>
</evidence>
<feature type="binding site" evidence="13">
    <location>
        <position position="124"/>
    </location>
    <ligand>
        <name>(2R)-3-phosphoglycerate</name>
        <dbReference type="ChEBI" id="CHEBI:58272"/>
    </ligand>
</feature>
<keyword evidence="7 12" id="KW-0808">Transferase</keyword>
<evidence type="ECO:0000256" key="7">
    <source>
        <dbReference type="ARBA" id="ARBA00022679"/>
    </source>
</evidence>
<evidence type="ECO:0000313" key="16">
    <source>
        <dbReference type="EMBL" id="CUS03856.2"/>
    </source>
</evidence>
<comment type="catalytic activity">
    <reaction evidence="1 12 15">
        <text>(2R)-3-phosphoglycerate + ATP = (2R)-3-phospho-glyceroyl phosphate + ADP</text>
        <dbReference type="Rhea" id="RHEA:14801"/>
        <dbReference type="ChEBI" id="CHEBI:30616"/>
        <dbReference type="ChEBI" id="CHEBI:57604"/>
        <dbReference type="ChEBI" id="CHEBI:58272"/>
        <dbReference type="ChEBI" id="CHEBI:456216"/>
        <dbReference type="EC" id="2.7.2.3"/>
    </reaction>
</comment>
<keyword evidence="10 12" id="KW-0067">ATP-binding</keyword>
<feature type="binding site" evidence="12 14">
    <location>
        <begin position="360"/>
        <end position="363"/>
    </location>
    <ligand>
        <name>ATP</name>
        <dbReference type="ChEBI" id="CHEBI:30616"/>
    </ligand>
</feature>
<comment type="similarity">
    <text evidence="3 12 15">Belongs to the phosphoglycerate kinase family.</text>
</comment>
<dbReference type="InterPro" id="IPR015911">
    <property type="entry name" value="Phosphoglycerate_kinase_CS"/>
</dbReference>
<evidence type="ECO:0000256" key="14">
    <source>
        <dbReference type="PIRSR" id="PIRSR000724-2"/>
    </source>
</evidence>
<dbReference type="RefSeq" id="WP_095043289.1">
    <property type="nucleotide sequence ID" value="NZ_LN890655.1"/>
</dbReference>
<evidence type="ECO:0000256" key="10">
    <source>
        <dbReference type="ARBA" id="ARBA00022840"/>
    </source>
</evidence>
<feature type="binding site" evidence="12">
    <location>
        <position position="124"/>
    </location>
    <ligand>
        <name>substrate</name>
    </ligand>
</feature>
<evidence type="ECO:0000256" key="11">
    <source>
        <dbReference type="ARBA" id="ARBA00023152"/>
    </source>
</evidence>
<evidence type="ECO:0000256" key="9">
    <source>
        <dbReference type="ARBA" id="ARBA00022777"/>
    </source>
</evidence>
<evidence type="ECO:0000256" key="6">
    <source>
        <dbReference type="ARBA" id="ARBA00016471"/>
    </source>
</evidence>
<dbReference type="PANTHER" id="PTHR11406">
    <property type="entry name" value="PHOSPHOGLYCERATE KINASE"/>
    <property type="match status" value="1"/>
</dbReference>
<dbReference type="KEGG" id="pbf:CFX0092_A1978"/>
<dbReference type="Pfam" id="PF00162">
    <property type="entry name" value="PGK"/>
    <property type="match status" value="1"/>
</dbReference>
<dbReference type="OrthoDB" id="9808460at2"/>
<dbReference type="SUPFAM" id="SSF53748">
    <property type="entry name" value="Phosphoglycerate kinase"/>
    <property type="match status" value="1"/>
</dbReference>
<dbReference type="EMBL" id="LN890655">
    <property type="protein sequence ID" value="CUS03856.2"/>
    <property type="molecule type" value="Genomic_DNA"/>
</dbReference>
<dbReference type="GO" id="GO:0006096">
    <property type="term" value="P:glycolytic process"/>
    <property type="evidence" value="ECO:0007669"/>
    <property type="project" value="UniProtKB-UniRule"/>
</dbReference>
<dbReference type="CDD" id="cd00318">
    <property type="entry name" value="Phosphoglycerate_kinase"/>
    <property type="match status" value="1"/>
</dbReference>
<dbReference type="Proteomes" id="UP000215027">
    <property type="component" value="Chromosome I"/>
</dbReference>
<dbReference type="FunFam" id="3.40.50.1260:FF:000003">
    <property type="entry name" value="Phosphoglycerate kinase"/>
    <property type="match status" value="1"/>
</dbReference>